<dbReference type="InterPro" id="IPR035902">
    <property type="entry name" value="Nuc_phospho_transferase"/>
</dbReference>
<protein>
    <recommendedName>
        <fullName evidence="4">Anthranilate phosphoribosyltransferase</fullName>
        <ecNumber evidence="4">2.4.2.18</ecNumber>
    </recommendedName>
</protein>
<feature type="binding site" evidence="4">
    <location>
        <position position="316"/>
    </location>
    <ligand>
        <name>Mg(2+)</name>
        <dbReference type="ChEBI" id="CHEBI:18420"/>
        <label>2</label>
    </ligand>
</feature>
<keyword evidence="4" id="KW-0479">Metal-binding</keyword>
<dbReference type="Proteomes" id="UP001062901">
    <property type="component" value="Unassembled WGS sequence"/>
</dbReference>
<evidence type="ECO:0000259" key="6">
    <source>
        <dbReference type="Pfam" id="PF02885"/>
    </source>
</evidence>
<gene>
    <name evidence="4" type="primary">trpD</name>
    <name evidence="7" type="ORF">AA15669_1525</name>
</gene>
<comment type="cofactor">
    <cofactor evidence="4">
        <name>Mg(2+)</name>
        <dbReference type="ChEBI" id="CHEBI:18420"/>
    </cofactor>
    <text evidence="4">Binds 2 magnesium ions per monomer.</text>
</comment>
<keyword evidence="8" id="KW-1185">Reference proteome</keyword>
<sequence>MGEKGQIPSVKALLRKAVSAEPFSAEEARSLDEGGVCEPSLSDAQRVAFLTALYVRGGRGEDFRSLSCFSRIELILADLTSEKGSASSFPSMLKTVLSGASLSAEKAEEAFDAIMSGAVSEVQLASFLTVLHMRGETPEELLGAVRTVRRHMAPLRHVPPNAIDVCGTGGDGLGTLNVSTATAFVLAGLGVEVAKHGGRALSSKAGATDVLEALGIPADGDVARQEQRLQRDHLAFLAAPYHHTAMKKAASVRKDLGFRTLFNLLGPLCNPAGVKRQLVGVFDQRWCAPVADVLGQLGGESIWVVQGETDEGPIDELTLAGPSHISVWEQDQRREVTITPEMAGFSVQPVREVRGGAPQENAQRMEALFKGEKSCYRDTVLLNAAVALHVAGRGSLWAGEQVSSRSLQHLIAQAARSLDDGFALEALTRAQRGVRAQ</sequence>
<dbReference type="NCBIfam" id="TIGR01245">
    <property type="entry name" value="trpD"/>
    <property type="match status" value="1"/>
</dbReference>
<dbReference type="Gene3D" id="1.20.970.10">
    <property type="entry name" value="Transferase, Pyrimidine Nucleoside Phosphorylase, Chain C"/>
    <property type="match status" value="1"/>
</dbReference>
<feature type="binding site" evidence="4">
    <location>
        <position position="253"/>
    </location>
    <ligand>
        <name>anthranilate</name>
        <dbReference type="ChEBI" id="CHEBI:16567"/>
        <label>2</label>
    </ligand>
</feature>
<feature type="binding site" evidence="4">
    <location>
        <position position="207"/>
    </location>
    <ligand>
        <name>5-phospho-alpha-D-ribose 1-diphosphate</name>
        <dbReference type="ChEBI" id="CHEBI:58017"/>
    </ligand>
</feature>
<feature type="binding site" evidence="4">
    <location>
        <position position="175"/>
    </location>
    <ligand>
        <name>5-phospho-alpha-D-ribose 1-diphosphate</name>
        <dbReference type="ChEBI" id="CHEBI:58017"/>
    </ligand>
</feature>
<comment type="function">
    <text evidence="4">Catalyzes the transfer of the phosphoribosyl group of 5-phosphorylribose-1-pyrophosphate (PRPP) to anthranilate to yield N-(5'-phosphoribosyl)-anthranilate (PRA).</text>
</comment>
<reference evidence="7" key="1">
    <citation type="submission" date="2013-04" db="EMBL/GenBank/DDBJ databases">
        <title>The genome sequencing project of 58 acetic acid bacteria.</title>
        <authorList>
            <person name="Okamoto-Kainuma A."/>
            <person name="Ishikawa M."/>
            <person name="Umino S."/>
            <person name="Koizumi Y."/>
            <person name="Shiwa Y."/>
            <person name="Yoshikawa H."/>
            <person name="Matsutani M."/>
            <person name="Matsushita K."/>
        </authorList>
    </citation>
    <scope>NUCLEOTIDE SEQUENCE</scope>
    <source>
        <strain evidence="7">DSM 15669</strain>
    </source>
</reference>
<dbReference type="InterPro" id="IPR005940">
    <property type="entry name" value="Anthranilate_Pribosyl_Tfrase"/>
</dbReference>
<dbReference type="PANTHER" id="PTHR43285">
    <property type="entry name" value="ANTHRANILATE PHOSPHORIBOSYLTRANSFERASE"/>
    <property type="match status" value="1"/>
</dbReference>
<accession>A0ABQ0NZZ0</accession>
<dbReference type="Gene3D" id="3.40.1030.10">
    <property type="entry name" value="Nucleoside phosphorylase/phosphoribosyltransferase catalytic domain"/>
    <property type="match status" value="1"/>
</dbReference>
<name>A0ABQ0NZZ0_9PROT</name>
<feature type="binding site" evidence="4">
    <location>
        <begin position="195"/>
        <end position="203"/>
    </location>
    <ligand>
        <name>5-phospho-alpha-D-ribose 1-diphosphate</name>
        <dbReference type="ChEBI" id="CHEBI:58017"/>
    </ligand>
</feature>
<keyword evidence="4" id="KW-0028">Amino-acid biosynthesis</keyword>
<keyword evidence="4" id="KW-0057">Aromatic amino acid biosynthesis</keyword>
<keyword evidence="4" id="KW-0460">Magnesium</keyword>
<comment type="similarity">
    <text evidence="4">Belongs to the anthranilate phosphoribosyltransferase family.</text>
</comment>
<evidence type="ECO:0000256" key="2">
    <source>
        <dbReference type="ARBA" id="ARBA00022679"/>
    </source>
</evidence>
<evidence type="ECO:0000313" key="8">
    <source>
        <dbReference type="Proteomes" id="UP001062901"/>
    </source>
</evidence>
<feature type="binding site" evidence="4">
    <location>
        <position position="167"/>
    </location>
    <ligand>
        <name>anthranilate</name>
        <dbReference type="ChEBI" id="CHEBI:16567"/>
        <label>1</label>
    </ligand>
</feature>
<evidence type="ECO:0000313" key="7">
    <source>
        <dbReference type="EMBL" id="GBQ07762.1"/>
    </source>
</evidence>
<feature type="binding site" evidence="4">
    <location>
        <position position="179"/>
    </location>
    <ligand>
        <name>Mg(2+)</name>
        <dbReference type="ChEBI" id="CHEBI:18420"/>
        <label>1</label>
    </ligand>
</feature>
<comment type="catalytic activity">
    <reaction evidence="4">
        <text>N-(5-phospho-beta-D-ribosyl)anthranilate + diphosphate = 5-phospho-alpha-D-ribose 1-diphosphate + anthranilate</text>
        <dbReference type="Rhea" id="RHEA:11768"/>
        <dbReference type="ChEBI" id="CHEBI:16567"/>
        <dbReference type="ChEBI" id="CHEBI:18277"/>
        <dbReference type="ChEBI" id="CHEBI:33019"/>
        <dbReference type="ChEBI" id="CHEBI:58017"/>
        <dbReference type="EC" id="2.4.2.18"/>
    </reaction>
</comment>
<feature type="domain" description="Glycosyl transferase family 3 N-terminal" evidence="6">
    <location>
        <begin position="91"/>
        <end position="152"/>
    </location>
</feature>
<dbReference type="Pfam" id="PF00591">
    <property type="entry name" value="Glycos_transf_3"/>
    <property type="match status" value="1"/>
</dbReference>
<organism evidence="7 8">
    <name type="scientific">Saccharibacter floricola DSM 15669</name>
    <dbReference type="NCBI Taxonomy" id="1123227"/>
    <lineage>
        <taxon>Bacteria</taxon>
        <taxon>Pseudomonadati</taxon>
        <taxon>Pseudomonadota</taxon>
        <taxon>Alphaproteobacteria</taxon>
        <taxon>Acetobacterales</taxon>
        <taxon>Acetobacteraceae</taxon>
        <taxon>Saccharibacter</taxon>
    </lineage>
</organism>
<evidence type="ECO:0000259" key="5">
    <source>
        <dbReference type="Pfam" id="PF00591"/>
    </source>
</evidence>
<dbReference type="GO" id="GO:0016757">
    <property type="term" value="F:glycosyltransferase activity"/>
    <property type="evidence" value="ECO:0007669"/>
    <property type="project" value="UniProtKB-KW"/>
</dbReference>
<feature type="binding site" evidence="4">
    <location>
        <position position="315"/>
    </location>
    <ligand>
        <name>Mg(2+)</name>
        <dbReference type="ChEBI" id="CHEBI:18420"/>
        <label>2</label>
    </ligand>
</feature>
<feature type="domain" description="Glycosyl transferase family 3" evidence="5">
    <location>
        <begin position="161"/>
        <end position="396"/>
    </location>
</feature>
<comment type="pathway">
    <text evidence="4">Amino-acid biosynthesis; L-tryptophan biosynthesis; L-tryptophan from chorismate: step 2/5.</text>
</comment>
<feature type="binding site" evidence="4">
    <location>
        <position position="167"/>
    </location>
    <ligand>
        <name>5-phospho-alpha-D-ribose 1-diphosphate</name>
        <dbReference type="ChEBI" id="CHEBI:58017"/>
    </ligand>
</feature>
<comment type="subunit">
    <text evidence="4">Homodimer.</text>
</comment>
<dbReference type="InterPro" id="IPR017459">
    <property type="entry name" value="Glycosyl_Trfase_fam3_N_dom"/>
</dbReference>
<dbReference type="PANTHER" id="PTHR43285:SF2">
    <property type="entry name" value="ANTHRANILATE PHOSPHORIBOSYLTRANSFERASE"/>
    <property type="match status" value="1"/>
</dbReference>
<dbReference type="InterPro" id="IPR036320">
    <property type="entry name" value="Glycosyl_Trfase_fam3_N_dom_sf"/>
</dbReference>
<evidence type="ECO:0000256" key="3">
    <source>
        <dbReference type="ARBA" id="ARBA00022822"/>
    </source>
</evidence>
<evidence type="ECO:0000256" key="1">
    <source>
        <dbReference type="ARBA" id="ARBA00022676"/>
    </source>
</evidence>
<feature type="binding site" evidence="4">
    <location>
        <begin position="170"/>
        <end position="171"/>
    </location>
    <ligand>
        <name>5-phospho-alpha-D-ribose 1-diphosphate</name>
        <dbReference type="ChEBI" id="CHEBI:58017"/>
    </ligand>
</feature>
<dbReference type="HAMAP" id="MF_00211">
    <property type="entry name" value="TrpD"/>
    <property type="match status" value="1"/>
</dbReference>
<proteinExistence type="inferred from homology"/>
<dbReference type="SUPFAM" id="SSF47648">
    <property type="entry name" value="Nucleoside phosphorylase/phosphoribosyltransferase N-terminal domain"/>
    <property type="match status" value="1"/>
</dbReference>
<feature type="binding site" evidence="4">
    <location>
        <begin position="177"/>
        <end position="180"/>
    </location>
    <ligand>
        <name>5-phospho-alpha-D-ribose 1-diphosphate</name>
        <dbReference type="ChEBI" id="CHEBI:58017"/>
    </ligand>
</feature>
<dbReference type="Pfam" id="PF02885">
    <property type="entry name" value="Glycos_trans_3N"/>
    <property type="match status" value="1"/>
</dbReference>
<evidence type="ECO:0000256" key="4">
    <source>
        <dbReference type="HAMAP-Rule" id="MF_00211"/>
    </source>
</evidence>
<keyword evidence="1 4" id="KW-0328">Glycosyltransferase</keyword>
<dbReference type="InterPro" id="IPR000312">
    <property type="entry name" value="Glycosyl_Trfase_fam3"/>
</dbReference>
<comment type="caution">
    <text evidence="4">Lacks conserved residue(s) required for the propagation of feature annotation.</text>
</comment>
<dbReference type="SUPFAM" id="SSF52418">
    <property type="entry name" value="Nucleoside phosphorylase/phosphoribosyltransferase catalytic domain"/>
    <property type="match status" value="1"/>
</dbReference>
<keyword evidence="2 4" id="KW-0808">Transferase</keyword>
<dbReference type="EC" id="2.4.2.18" evidence="4"/>
<feature type="binding site" evidence="4">
    <location>
        <position position="316"/>
    </location>
    <ligand>
        <name>Mg(2+)</name>
        <dbReference type="ChEBI" id="CHEBI:18420"/>
        <label>1</label>
    </ligand>
</feature>
<dbReference type="EMBL" id="BAQD01000043">
    <property type="protein sequence ID" value="GBQ07762.1"/>
    <property type="molecule type" value="Genomic_DNA"/>
</dbReference>
<comment type="caution">
    <text evidence="7">The sequence shown here is derived from an EMBL/GenBank/DDBJ whole genome shotgun (WGS) entry which is preliminary data.</text>
</comment>
<keyword evidence="3 4" id="KW-0822">Tryptophan biosynthesis</keyword>